<proteinExistence type="predicted"/>
<comment type="caution">
    <text evidence="3">The sequence shown here is derived from an EMBL/GenBank/DDBJ whole genome shotgun (WGS) entry which is preliminary data.</text>
</comment>
<protein>
    <submittedName>
        <fullName evidence="3">Uncharacterized protein</fullName>
    </submittedName>
</protein>
<keyword evidence="2" id="KW-1133">Transmembrane helix</keyword>
<gene>
    <name evidence="3" type="ORF">SMD27_20135</name>
</gene>
<dbReference type="Proteomes" id="UP001279642">
    <property type="component" value="Unassembled WGS sequence"/>
</dbReference>
<organism evidence="3 4">
    <name type="scientific">Dongia soli</name>
    <dbReference type="NCBI Taxonomy" id="600628"/>
    <lineage>
        <taxon>Bacteria</taxon>
        <taxon>Pseudomonadati</taxon>
        <taxon>Pseudomonadota</taxon>
        <taxon>Alphaproteobacteria</taxon>
        <taxon>Rhodospirillales</taxon>
        <taxon>Dongiaceae</taxon>
        <taxon>Dongia</taxon>
    </lineage>
</organism>
<feature type="region of interest" description="Disordered" evidence="1">
    <location>
        <begin position="26"/>
        <end position="50"/>
    </location>
</feature>
<keyword evidence="2" id="KW-0472">Membrane</keyword>
<dbReference type="RefSeq" id="WP_320510235.1">
    <property type="nucleotide sequence ID" value="NZ_JAXCLW010000008.1"/>
</dbReference>
<accession>A0ABU5EG20</accession>
<keyword evidence="4" id="KW-1185">Reference proteome</keyword>
<feature type="transmembrane region" description="Helical" evidence="2">
    <location>
        <begin position="140"/>
        <end position="163"/>
    </location>
</feature>
<keyword evidence="2" id="KW-0812">Transmembrane</keyword>
<reference evidence="3 4" key="1">
    <citation type="journal article" date="2016" name="Antonie Van Leeuwenhoek">
        <title>Dongia soli sp. nov., isolated from soil from Dokdo, Korea.</title>
        <authorList>
            <person name="Kim D.U."/>
            <person name="Lee H."/>
            <person name="Kim H."/>
            <person name="Kim S.G."/>
            <person name="Ka J.O."/>
        </authorList>
    </citation>
    <scope>NUCLEOTIDE SEQUENCE [LARGE SCALE GENOMIC DNA]</scope>
    <source>
        <strain evidence="3 4">D78</strain>
    </source>
</reference>
<evidence type="ECO:0000256" key="1">
    <source>
        <dbReference type="SAM" id="MobiDB-lite"/>
    </source>
</evidence>
<evidence type="ECO:0000256" key="2">
    <source>
        <dbReference type="SAM" id="Phobius"/>
    </source>
</evidence>
<dbReference type="EMBL" id="JAXCLW010000008">
    <property type="protein sequence ID" value="MDY0885161.1"/>
    <property type="molecule type" value="Genomic_DNA"/>
</dbReference>
<feature type="transmembrane region" description="Helical" evidence="2">
    <location>
        <begin position="89"/>
        <end position="110"/>
    </location>
</feature>
<name>A0ABU5EG20_9PROT</name>
<evidence type="ECO:0000313" key="4">
    <source>
        <dbReference type="Proteomes" id="UP001279642"/>
    </source>
</evidence>
<sequence length="187" mass="20712">MTPVFGKRISSYDRVSDVRRIGPGWNDWSMAPDRNESDQAKGTSQAGARRRVERTTLDNFVQWSLWLAVLALGADLLRRWSGTDFWPNIALASLAGLIVLESISMLWRVMTGRSPSPFSLAQRRKGAIIGLAAVNLLLRLLWPSLDFLAVGLTLSLATLWFAAKDMGAVLRARREDSDPADPPTGVY</sequence>
<evidence type="ECO:0000313" key="3">
    <source>
        <dbReference type="EMBL" id="MDY0885161.1"/>
    </source>
</evidence>